<comment type="pathway">
    <text evidence="1">Cofactor biosynthesis; thiamine diphosphate biosynthesis.</text>
</comment>
<dbReference type="Pfam" id="PF02581">
    <property type="entry name" value="TMP-TENI"/>
    <property type="match status" value="1"/>
</dbReference>
<gene>
    <name evidence="4" type="ORF">SAMN06297382_0488</name>
</gene>
<dbReference type="PANTHER" id="PTHR20857">
    <property type="entry name" value="THIAMINE-PHOSPHATE PYROPHOSPHORYLASE"/>
    <property type="match status" value="1"/>
</dbReference>
<dbReference type="CDD" id="cd00564">
    <property type="entry name" value="TMP_TenI"/>
    <property type="match status" value="1"/>
</dbReference>
<organism evidence="4 5">
    <name type="scientific">Amphiplicatus metriothermophilus</name>
    <dbReference type="NCBI Taxonomy" id="1519374"/>
    <lineage>
        <taxon>Bacteria</taxon>
        <taxon>Pseudomonadati</taxon>
        <taxon>Pseudomonadota</taxon>
        <taxon>Alphaproteobacteria</taxon>
        <taxon>Parvularculales</taxon>
        <taxon>Parvularculaceae</taxon>
        <taxon>Amphiplicatus</taxon>
    </lineage>
</organism>
<dbReference type="AlphaFoldDB" id="A0A239PJK8"/>
<dbReference type="Gene3D" id="3.20.20.70">
    <property type="entry name" value="Aldolase class I"/>
    <property type="match status" value="1"/>
</dbReference>
<dbReference type="GO" id="GO:0009228">
    <property type="term" value="P:thiamine biosynthetic process"/>
    <property type="evidence" value="ECO:0007669"/>
    <property type="project" value="UniProtKB-KW"/>
</dbReference>
<keyword evidence="2" id="KW-0784">Thiamine biosynthesis</keyword>
<proteinExistence type="predicted"/>
<evidence type="ECO:0000256" key="2">
    <source>
        <dbReference type="ARBA" id="ARBA00022977"/>
    </source>
</evidence>
<dbReference type="InterPro" id="IPR036206">
    <property type="entry name" value="ThiamineP_synth_sf"/>
</dbReference>
<feature type="domain" description="Thiamine phosphate synthase/TenI" evidence="3">
    <location>
        <begin position="46"/>
        <end position="202"/>
    </location>
</feature>
<dbReference type="GO" id="GO:0004789">
    <property type="term" value="F:thiamine-phosphate diphosphorylase activity"/>
    <property type="evidence" value="ECO:0007669"/>
    <property type="project" value="TreeGrafter"/>
</dbReference>
<dbReference type="InterPro" id="IPR013785">
    <property type="entry name" value="Aldolase_TIM"/>
</dbReference>
<dbReference type="GO" id="GO:0005737">
    <property type="term" value="C:cytoplasm"/>
    <property type="evidence" value="ECO:0007669"/>
    <property type="project" value="TreeGrafter"/>
</dbReference>
<dbReference type="InterPro" id="IPR022998">
    <property type="entry name" value="ThiamineP_synth_TenI"/>
</dbReference>
<evidence type="ECO:0000313" key="4">
    <source>
        <dbReference type="EMBL" id="SNT67992.1"/>
    </source>
</evidence>
<evidence type="ECO:0000259" key="3">
    <source>
        <dbReference type="Pfam" id="PF02581"/>
    </source>
</evidence>
<dbReference type="Proteomes" id="UP000198346">
    <property type="component" value="Unassembled WGS sequence"/>
</dbReference>
<reference evidence="4 5" key="1">
    <citation type="submission" date="2017-07" db="EMBL/GenBank/DDBJ databases">
        <authorList>
            <person name="Sun Z.S."/>
            <person name="Albrecht U."/>
            <person name="Echele G."/>
            <person name="Lee C.C."/>
        </authorList>
    </citation>
    <scope>NUCLEOTIDE SEQUENCE [LARGE SCALE GENOMIC DNA]</scope>
    <source>
        <strain evidence="4 5">CGMCC 1.12710</strain>
    </source>
</reference>
<sequence>MREGLRTQAATLAAAARALNMKGGPAAARAPFALAFLSDAARGPDPMLVARALPGGAALVLRDYNEPRRAARARALASVCAARGSLLLVGGDAALAAAVGAAGVHLRSDQLAHAPARAGLLLTASCHSAEELERAAAIGADLAFLGPVFPTRSHPGAEGLGAGRFRALAEAAPLPVLALGGVDETNARLLAGPNVAGFGAIGAFTVKAAGE</sequence>
<dbReference type="SUPFAM" id="SSF51391">
    <property type="entry name" value="Thiamin phosphate synthase"/>
    <property type="match status" value="1"/>
</dbReference>
<evidence type="ECO:0000256" key="1">
    <source>
        <dbReference type="ARBA" id="ARBA00004948"/>
    </source>
</evidence>
<name>A0A239PJK8_9PROT</name>
<keyword evidence="5" id="KW-1185">Reference proteome</keyword>
<protein>
    <submittedName>
        <fullName evidence="4">Thiamine-phosphate pyrophosphorylase</fullName>
    </submittedName>
</protein>
<dbReference type="EMBL" id="FZQA01000001">
    <property type="protein sequence ID" value="SNT67992.1"/>
    <property type="molecule type" value="Genomic_DNA"/>
</dbReference>
<accession>A0A239PJK8</accession>
<dbReference type="PANTHER" id="PTHR20857:SF15">
    <property type="entry name" value="THIAMINE-PHOSPHATE SYNTHASE"/>
    <property type="match status" value="1"/>
</dbReference>
<evidence type="ECO:0000313" key="5">
    <source>
        <dbReference type="Proteomes" id="UP000198346"/>
    </source>
</evidence>